<reference evidence="6" key="1">
    <citation type="submission" date="2025-08" db="UniProtKB">
        <authorList>
            <consortium name="RefSeq"/>
        </authorList>
    </citation>
    <scope>IDENTIFICATION</scope>
</reference>
<dbReference type="SMART" id="SM00018">
    <property type="entry name" value="PD"/>
    <property type="match status" value="1"/>
</dbReference>
<evidence type="ECO:0000259" key="4">
    <source>
        <dbReference type="PROSITE" id="PS51448"/>
    </source>
</evidence>
<dbReference type="Proteomes" id="UP001652582">
    <property type="component" value="Chromosome 15"/>
</dbReference>
<dbReference type="Pfam" id="PF00088">
    <property type="entry name" value="Trefoil"/>
    <property type="match status" value="1"/>
</dbReference>
<feature type="region of interest" description="Disordered" evidence="3">
    <location>
        <begin position="105"/>
        <end position="125"/>
    </location>
</feature>
<evidence type="ECO:0000256" key="1">
    <source>
        <dbReference type="ARBA" id="ARBA00023157"/>
    </source>
</evidence>
<comment type="caution">
    <text evidence="2">Lacks conserved residue(s) required for the propagation of feature annotation.</text>
</comment>
<protein>
    <submittedName>
        <fullName evidence="6">Uncharacterized protein LOC112049707</fullName>
    </submittedName>
</protein>
<dbReference type="GeneID" id="112049707"/>
<dbReference type="InterPro" id="IPR017957">
    <property type="entry name" value="P_trefoil_CS"/>
</dbReference>
<dbReference type="InterPro" id="IPR044913">
    <property type="entry name" value="P_trefoil_dom_sf"/>
</dbReference>
<evidence type="ECO:0000313" key="5">
    <source>
        <dbReference type="Proteomes" id="UP001652582"/>
    </source>
</evidence>
<name>A0ABM3LS90_BICAN</name>
<dbReference type="SUPFAM" id="SSF57492">
    <property type="entry name" value="Trefoil"/>
    <property type="match status" value="1"/>
</dbReference>
<evidence type="ECO:0000313" key="6">
    <source>
        <dbReference type="RefSeq" id="XP_052741878.1"/>
    </source>
</evidence>
<accession>A0ABM3LS90</accession>
<dbReference type="RefSeq" id="XP_052741878.1">
    <property type="nucleotide sequence ID" value="XM_052885918.1"/>
</dbReference>
<dbReference type="CDD" id="cd00111">
    <property type="entry name" value="Trefoil"/>
    <property type="match status" value="1"/>
</dbReference>
<dbReference type="PROSITE" id="PS51448">
    <property type="entry name" value="P_TREFOIL_2"/>
    <property type="match status" value="1"/>
</dbReference>
<feature type="domain" description="P-type" evidence="4">
    <location>
        <begin position="246"/>
        <end position="292"/>
    </location>
</feature>
<feature type="region of interest" description="Disordered" evidence="3">
    <location>
        <begin position="54"/>
        <end position="82"/>
    </location>
</feature>
<keyword evidence="5" id="KW-1185">Reference proteome</keyword>
<gene>
    <name evidence="6" type="primary">LOC112049707</name>
</gene>
<feature type="compositionally biased region" description="Polar residues" evidence="3">
    <location>
        <begin position="55"/>
        <end position="81"/>
    </location>
</feature>
<sequence length="425" mass="48280">MPKIPYKAEKCQDNDDDYEIVSFEDFCDKSPGSKTDLLTLNDNINYRLYYESDKNSNSAETGEPSTRNVGMHTETSLNGPKNASYKRKLSFAPFGKSDKTTRGALFAGVIPRPRNDEETPKEPRYERFSPRRSWYSWCWDTAADLFPGMVATALFVALGVAAWWAVGGVLGGSWGDDHYRKLWERAHPGDVKVPLSPVIEKVVPTENRYHDHNNLSTKNKINMDDKKKDYNKKSAYTERPLEVLREMCGRASDERRFDCYPQSGASEEACALRGCCWKASTVSGAPYCFYPPQYDSYHFVNSTETKHGLCVYYERGRDAGYPGQFNTVQVLFHYVSDDVLQIKANQGEYCFCPPQYDSYHFVNSTETKHGLCVYYERGRDAGYPAQFNTVQVLFHYVSDDVLQIKASAGIATLENALLVDPQQVD</sequence>
<feature type="compositionally biased region" description="Basic and acidic residues" evidence="3">
    <location>
        <begin position="113"/>
        <end position="125"/>
    </location>
</feature>
<keyword evidence="1" id="KW-1015">Disulfide bond</keyword>
<proteinExistence type="predicted"/>
<dbReference type="PROSITE" id="PS00025">
    <property type="entry name" value="P_TREFOIL_1"/>
    <property type="match status" value="1"/>
</dbReference>
<dbReference type="Gene3D" id="4.10.110.10">
    <property type="entry name" value="Spasmolytic Protein, domain 1"/>
    <property type="match status" value="1"/>
</dbReference>
<evidence type="ECO:0000256" key="3">
    <source>
        <dbReference type="SAM" id="MobiDB-lite"/>
    </source>
</evidence>
<dbReference type="InterPro" id="IPR000519">
    <property type="entry name" value="P_trefoil_dom"/>
</dbReference>
<organism evidence="5 6">
    <name type="scientific">Bicyclus anynana</name>
    <name type="common">Squinting bush brown butterfly</name>
    <dbReference type="NCBI Taxonomy" id="110368"/>
    <lineage>
        <taxon>Eukaryota</taxon>
        <taxon>Metazoa</taxon>
        <taxon>Ecdysozoa</taxon>
        <taxon>Arthropoda</taxon>
        <taxon>Hexapoda</taxon>
        <taxon>Insecta</taxon>
        <taxon>Pterygota</taxon>
        <taxon>Neoptera</taxon>
        <taxon>Endopterygota</taxon>
        <taxon>Lepidoptera</taxon>
        <taxon>Glossata</taxon>
        <taxon>Ditrysia</taxon>
        <taxon>Papilionoidea</taxon>
        <taxon>Nymphalidae</taxon>
        <taxon>Satyrinae</taxon>
        <taxon>Satyrini</taxon>
        <taxon>Mycalesina</taxon>
        <taxon>Bicyclus</taxon>
    </lineage>
</organism>
<evidence type="ECO:0000256" key="2">
    <source>
        <dbReference type="PROSITE-ProRule" id="PRU00779"/>
    </source>
</evidence>